<feature type="region of interest" description="Disordered" evidence="1">
    <location>
        <begin position="188"/>
        <end position="386"/>
    </location>
</feature>
<feature type="region of interest" description="Disordered" evidence="1">
    <location>
        <begin position="731"/>
        <end position="804"/>
    </location>
</feature>
<evidence type="ECO:0000256" key="1">
    <source>
        <dbReference type="SAM" id="MobiDB-lite"/>
    </source>
</evidence>
<feature type="compositionally biased region" description="Basic and acidic residues" evidence="1">
    <location>
        <begin position="649"/>
        <end position="664"/>
    </location>
</feature>
<keyword evidence="3" id="KW-1185">Reference proteome</keyword>
<feature type="compositionally biased region" description="Polar residues" evidence="1">
    <location>
        <begin position="199"/>
        <end position="209"/>
    </location>
</feature>
<accession>A0A0N1HTU6</accession>
<feature type="compositionally biased region" description="Low complexity" evidence="1">
    <location>
        <begin position="398"/>
        <end position="410"/>
    </location>
</feature>
<feature type="region of interest" description="Disordered" evidence="1">
    <location>
        <begin position="1117"/>
        <end position="1210"/>
    </location>
</feature>
<feature type="compositionally biased region" description="Polar residues" evidence="1">
    <location>
        <begin position="217"/>
        <end position="246"/>
    </location>
</feature>
<feature type="compositionally biased region" description="Polar residues" evidence="1">
    <location>
        <begin position="781"/>
        <end position="793"/>
    </location>
</feature>
<name>A0A0N1HTU6_LEPSE</name>
<feature type="compositionally biased region" description="Low complexity" evidence="1">
    <location>
        <begin position="1169"/>
        <end position="1179"/>
    </location>
</feature>
<dbReference type="OrthoDB" id="267401at2759"/>
<dbReference type="OMA" id="LDDGNRW"/>
<feature type="compositionally biased region" description="Acidic residues" evidence="1">
    <location>
        <begin position="1055"/>
        <end position="1067"/>
    </location>
</feature>
<feature type="compositionally biased region" description="Low complexity" evidence="1">
    <location>
        <begin position="1010"/>
        <end position="1034"/>
    </location>
</feature>
<feature type="compositionally biased region" description="Polar residues" evidence="1">
    <location>
        <begin position="531"/>
        <end position="541"/>
    </location>
</feature>
<organism evidence="2 3">
    <name type="scientific">Leptomonas seymouri</name>
    <dbReference type="NCBI Taxonomy" id="5684"/>
    <lineage>
        <taxon>Eukaryota</taxon>
        <taxon>Discoba</taxon>
        <taxon>Euglenozoa</taxon>
        <taxon>Kinetoplastea</taxon>
        <taxon>Metakinetoplastina</taxon>
        <taxon>Trypanosomatida</taxon>
        <taxon>Trypanosomatidae</taxon>
        <taxon>Leishmaniinae</taxon>
        <taxon>Leptomonas</taxon>
    </lineage>
</organism>
<feature type="compositionally biased region" description="Low complexity" evidence="1">
    <location>
        <begin position="870"/>
        <end position="881"/>
    </location>
</feature>
<feature type="compositionally biased region" description="Polar residues" evidence="1">
    <location>
        <begin position="335"/>
        <end position="372"/>
    </location>
</feature>
<dbReference type="AlphaFoldDB" id="A0A0N1HTU6"/>
<dbReference type="Proteomes" id="UP000038009">
    <property type="component" value="Unassembled WGS sequence"/>
</dbReference>
<feature type="compositionally biased region" description="Polar residues" evidence="1">
    <location>
        <begin position="297"/>
        <end position="308"/>
    </location>
</feature>
<feature type="compositionally biased region" description="Basic residues" evidence="1">
    <location>
        <begin position="411"/>
        <end position="421"/>
    </location>
</feature>
<evidence type="ECO:0000313" key="2">
    <source>
        <dbReference type="EMBL" id="KPI84581.1"/>
    </source>
</evidence>
<evidence type="ECO:0000313" key="3">
    <source>
        <dbReference type="Proteomes" id="UP000038009"/>
    </source>
</evidence>
<feature type="region of interest" description="Disordered" evidence="1">
    <location>
        <begin position="520"/>
        <end position="549"/>
    </location>
</feature>
<feature type="region of interest" description="Disordered" evidence="1">
    <location>
        <begin position="635"/>
        <end position="696"/>
    </location>
</feature>
<feature type="compositionally biased region" description="Acidic residues" evidence="1">
    <location>
        <begin position="1035"/>
        <end position="1045"/>
    </location>
</feature>
<sequence>MSAMRVNPSQSRRVHESGGTSAGYPPRYPSESNSLAASTALLVPARDGHIGDSSSSFPLPRPSKAPSPTNGTNASSSVSYDGKRMHRANGPSGPELDLNGSTHLRMQSQRAGSGSSFLVRDGILQTSPSSSRPPSGQRAPGGGSGGGGPLSSHSRDGTLLNGVLLGSLAGYLPVPAVALANASAAQQQSAGSPHADSPRVNSMMRSDTASAGPPDVRTSSQSITVLKVTRNGQVQDDTRPPSSASMHINGAVTTEDVLGGPAVPPRRASFNQVDSGRPRAPPPRVQWESIVPIPLSDASTSTNLSAPSPNGMPPSSRKRQQSPQQQQRGGHHICANTSGGQSGSRASTAAPTQQSLSSPAPPSVHNTPASTQNRRHQQPSPRREQHHGELVAIASAPRPAASANGPSPSAQHHHGSGRVAVLHHRPSPAAVARPEGDGVGGIRYGPPVLQVSTTTLTKTCKKVRYLRPDDLFDPDAPDPTDKGGLTEAEEEALLDPVNFTRAADGVAGLYPMLLRRPSAQGGDLLRGRRGSTGQSDDSSNGGLRPTFLLDDGNRWARETNRPTVATTSDPTGVALTQLPSPCILMKGKNTRSREAATMSPFPAYQKVVDEESGTAAAGGYLLQRHVQQMATGKQLVEGTVFQPPPMTQRQRERREREEEEDRRTAAAAAKRNLSPSSHKTRSPTAAEVSDVNPRRGPTDALYEEIIRRANQNRRAALPTKVLVSPTAVTAAGGSTVKTPMPPLVPSPPAAGSSAGRQRGRQYPNSAEPTPLHQGSGVRASPQDSHVPHSQKQQGAHPPPRSSSQQYITSTYIEATPNGSDTLGPPQDYYYTPITEAMSYAPAQPPPDVQHQQQQRPLQVSRPPLAPPSPSSLQSQHSSQRQRPPPSAQRRMSEPLQVSPPLREHSPSSEATSDRSVHSTTMNMPGYTTGRFSKYNLPGTVVAPPSPVAAGGSRQEETEGGVNRQRYHSGRAPERGHATGTRPAQLHPPLPQQQEPSMPSRSAAAHRATQPSPAVAPAALAPTATNAVAESYPSPYEDDDYTDDREDYANDHSTYDEESCPFDEDEPVTDAGGGRTVGCNKIGASNSAALANNAIDYKPSSGSVGTVVQRSLLEQYANGEDEGSQDTLRGMQHARLQPQQRPRQQQQQHAPAASAGQVARDRALAPPPTTSSSPVPAAASKLRAKVEEEDDDIYEEAPSLKSCDTDTDTQPIAVSERGCDELDEDDDLVKKGPLVLKLGDEVYAEEGYVDEEGEAHEEEEGEE</sequence>
<protein>
    <submittedName>
        <fullName evidence="2">Uncharacterized protein</fullName>
    </submittedName>
</protein>
<gene>
    <name evidence="2" type="ORF">ABL78_6371</name>
</gene>
<feature type="compositionally biased region" description="Gly residues" evidence="1">
    <location>
        <begin position="139"/>
        <end position="149"/>
    </location>
</feature>
<proteinExistence type="predicted"/>
<feature type="region of interest" description="Disordered" evidence="1">
    <location>
        <begin position="1"/>
        <end position="158"/>
    </location>
</feature>
<feature type="compositionally biased region" description="Polar residues" evidence="1">
    <location>
        <begin position="99"/>
        <end position="116"/>
    </location>
</feature>
<feature type="region of interest" description="Disordered" evidence="1">
    <location>
        <begin position="838"/>
        <end position="930"/>
    </location>
</feature>
<reference evidence="2 3" key="1">
    <citation type="journal article" date="2015" name="PLoS Pathog.">
        <title>Leptomonas seymouri: Adaptations to the Dixenous Life Cycle Analyzed by Genome Sequencing, Transcriptome Profiling and Co-infection with Leishmania donovani.</title>
        <authorList>
            <person name="Kraeva N."/>
            <person name="Butenko A."/>
            <person name="Hlavacova J."/>
            <person name="Kostygov A."/>
            <person name="Myskova J."/>
            <person name="Grybchuk D."/>
            <person name="Lestinova T."/>
            <person name="Votypka J."/>
            <person name="Volf P."/>
            <person name="Opperdoes F."/>
            <person name="Flegontov P."/>
            <person name="Lukes J."/>
            <person name="Yurchenko V."/>
        </authorList>
    </citation>
    <scope>NUCLEOTIDE SEQUENCE [LARGE SCALE GENOMIC DNA]</scope>
    <source>
        <strain evidence="2 3">ATCC 30220</strain>
    </source>
</reference>
<feature type="compositionally biased region" description="Pro residues" evidence="1">
    <location>
        <begin position="739"/>
        <end position="748"/>
    </location>
</feature>
<feature type="region of interest" description="Disordered" evidence="1">
    <location>
        <begin position="942"/>
        <end position="1073"/>
    </location>
</feature>
<dbReference type="VEuPathDB" id="TriTrypDB:Lsey_0247_0090"/>
<dbReference type="EMBL" id="LJSK01000247">
    <property type="protein sequence ID" value="KPI84581.1"/>
    <property type="molecule type" value="Genomic_DNA"/>
</dbReference>
<feature type="compositionally biased region" description="Low complexity" evidence="1">
    <location>
        <begin position="848"/>
        <end position="862"/>
    </location>
</feature>
<feature type="compositionally biased region" description="Low complexity" evidence="1">
    <location>
        <begin position="1132"/>
        <end position="1152"/>
    </location>
</feature>
<comment type="caution">
    <text evidence="2">The sequence shown here is derived from an EMBL/GenBank/DDBJ whole genome shotgun (WGS) entry which is preliminary data.</text>
</comment>
<feature type="compositionally biased region" description="Basic and acidic residues" evidence="1">
    <location>
        <begin position="901"/>
        <end position="916"/>
    </location>
</feature>
<feature type="compositionally biased region" description="Low complexity" evidence="1">
    <location>
        <begin position="127"/>
        <end position="138"/>
    </location>
</feature>
<feature type="region of interest" description="Disordered" evidence="1">
    <location>
        <begin position="398"/>
        <end position="421"/>
    </location>
</feature>
<feature type="compositionally biased region" description="Polar residues" evidence="1">
    <location>
        <begin position="66"/>
        <end position="79"/>
    </location>
</feature>